<dbReference type="eggNOG" id="COG0671">
    <property type="taxonomic scope" value="Bacteria"/>
</dbReference>
<dbReference type="InterPro" id="IPR022172">
    <property type="entry name" value="DUF3703"/>
</dbReference>
<dbReference type="Proteomes" id="UP000006578">
    <property type="component" value="Chromosome"/>
</dbReference>
<evidence type="ECO:0008006" key="3">
    <source>
        <dbReference type="Google" id="ProtNLM"/>
    </source>
</evidence>
<accession>Q1GQC0</accession>
<organism evidence="1 2">
    <name type="scientific">Sphingopyxis alaskensis (strain DSM 13593 / LMG 18877 / RB2256)</name>
    <name type="common">Sphingomonas alaskensis</name>
    <dbReference type="NCBI Taxonomy" id="317655"/>
    <lineage>
        <taxon>Bacteria</taxon>
        <taxon>Pseudomonadati</taxon>
        <taxon>Pseudomonadota</taxon>
        <taxon>Alphaproteobacteria</taxon>
        <taxon>Sphingomonadales</taxon>
        <taxon>Sphingomonadaceae</taxon>
        <taxon>Sphingopyxis</taxon>
    </lineage>
</organism>
<dbReference type="EMBL" id="CP000356">
    <property type="protein sequence ID" value="ABF54152.1"/>
    <property type="molecule type" value="Genomic_DNA"/>
</dbReference>
<dbReference type="Pfam" id="PF12487">
    <property type="entry name" value="DUF3703"/>
    <property type="match status" value="1"/>
</dbReference>
<dbReference type="HOGENOM" id="CLU_144767_0_0_5"/>
<name>Q1GQC0_SPHAL</name>
<proteinExistence type="predicted"/>
<sequence>MLDRRQAAGLIAAEMTHYRAARRAGDYPAAWRALERAHIVAQPFFGIHLSSHGHMLGFAMALGDWREAAGQIFRLALVPLGSLTGRIPAGNSGRARVSAFQPMAIPSDLAAAMSRRDKQMTGR</sequence>
<keyword evidence="2" id="KW-1185">Reference proteome</keyword>
<dbReference type="RefSeq" id="WP_011542717.1">
    <property type="nucleotide sequence ID" value="NC_008048.1"/>
</dbReference>
<dbReference type="AlphaFoldDB" id="Q1GQC0"/>
<protein>
    <recommendedName>
        <fullName evidence="3">DUF3703 domain-containing protein</fullName>
    </recommendedName>
</protein>
<dbReference type="OrthoDB" id="9799416at2"/>
<gene>
    <name evidence="1" type="ordered locus">Sala_2445</name>
</gene>
<dbReference type="KEGG" id="sal:Sala_2445"/>
<dbReference type="STRING" id="317655.Sala_2445"/>
<evidence type="ECO:0000313" key="2">
    <source>
        <dbReference type="Proteomes" id="UP000006578"/>
    </source>
</evidence>
<reference evidence="1 2" key="1">
    <citation type="journal article" date="2009" name="Proc. Natl. Acad. Sci. U.S.A.">
        <title>The genomic basis of trophic strategy in marine bacteria.</title>
        <authorList>
            <person name="Lauro F.M."/>
            <person name="McDougald D."/>
            <person name="Thomas T."/>
            <person name="Williams T.J."/>
            <person name="Egan S."/>
            <person name="Rice S."/>
            <person name="DeMaere M.Z."/>
            <person name="Ting L."/>
            <person name="Ertan H."/>
            <person name="Johnson J."/>
            <person name="Ferriera S."/>
            <person name="Lapidus A."/>
            <person name="Anderson I."/>
            <person name="Kyrpides N."/>
            <person name="Munk A.C."/>
            <person name="Detter C."/>
            <person name="Han C.S."/>
            <person name="Brown M.V."/>
            <person name="Robb F.T."/>
            <person name="Kjelleberg S."/>
            <person name="Cavicchioli R."/>
        </authorList>
    </citation>
    <scope>NUCLEOTIDE SEQUENCE [LARGE SCALE GENOMIC DNA]</scope>
    <source>
        <strain evidence="2">DSM 13593 / LMG 18877 / RB2256</strain>
    </source>
</reference>
<evidence type="ECO:0000313" key="1">
    <source>
        <dbReference type="EMBL" id="ABF54152.1"/>
    </source>
</evidence>